<dbReference type="InterPro" id="IPR005829">
    <property type="entry name" value="Sugar_transporter_CS"/>
</dbReference>
<accession>A0A7C9E9C0</accession>
<feature type="region of interest" description="Disordered" evidence="9">
    <location>
        <begin position="1"/>
        <end position="31"/>
    </location>
</feature>
<evidence type="ECO:0000256" key="9">
    <source>
        <dbReference type="SAM" id="MobiDB-lite"/>
    </source>
</evidence>
<feature type="transmembrane region" description="Helical" evidence="10">
    <location>
        <begin position="343"/>
        <end position="364"/>
    </location>
</feature>
<evidence type="ECO:0000256" key="6">
    <source>
        <dbReference type="ARBA" id="ARBA00022989"/>
    </source>
</evidence>
<sequence>MASAEDEEGGKKGNTEEMQQPLLQPKETVVNIDNSGGGGGHPWMVYLSTLVAVCGSYEFGTCVGYSSPTQSAITAELGLSTAEYSLFGSILTFGAMIGAITSGPIADLIGRKGAMRLYATFCVAGWLAIYFAKNALTLDIGRLAGGYGMGAFSYVVPVYIAEIAPVNLRGALTTLNQVMICMGVSVGFVSGLVLSWRVLALTGMIPCAILLLGLFLIPESPRWLAKQQMQKEFEVALQKLRGKDANIIKEAAEIQNYIEELDKLPKVNLIHLFQGRYLRFVTIGVGLMIFQQFGGINGICFYASNIFETAGFPPSVGTIIYAFLQVLITTIGATLIDKTGRKPLLLVSAAGLVLGCVLAAFAFYLKDHHIDKAAAFFAVAGILVYISSFSAGMGAIPWVIMSEIFPINVKGVAGSLATLVNWFGAWAISYTFNFLMQWSSYGTFILYATVNALAIIFVIKVVPETKGRTLEQIQAAIGA</sequence>
<feature type="domain" description="Major facilitator superfamily (MFS) profile" evidence="11">
    <location>
        <begin position="44"/>
        <end position="466"/>
    </location>
</feature>
<dbReference type="InterPro" id="IPR050549">
    <property type="entry name" value="MFS_Trehalose_Transporter"/>
</dbReference>
<keyword evidence="5 10" id="KW-0812">Transmembrane</keyword>
<evidence type="ECO:0000256" key="4">
    <source>
        <dbReference type="ARBA" id="ARBA00022597"/>
    </source>
</evidence>
<feature type="transmembrane region" description="Helical" evidence="10">
    <location>
        <begin position="84"/>
        <end position="103"/>
    </location>
</feature>
<dbReference type="PROSITE" id="PS50850">
    <property type="entry name" value="MFS"/>
    <property type="match status" value="1"/>
</dbReference>
<evidence type="ECO:0000256" key="8">
    <source>
        <dbReference type="RuleBase" id="RU003346"/>
    </source>
</evidence>
<evidence type="ECO:0000256" key="1">
    <source>
        <dbReference type="ARBA" id="ARBA00004141"/>
    </source>
</evidence>
<keyword evidence="4" id="KW-0762">Sugar transport</keyword>
<dbReference type="InterPro" id="IPR003663">
    <property type="entry name" value="Sugar/inositol_transpt"/>
</dbReference>
<evidence type="ECO:0000256" key="2">
    <source>
        <dbReference type="ARBA" id="ARBA00010992"/>
    </source>
</evidence>
<comment type="subcellular location">
    <subcellularLocation>
        <location evidence="1">Membrane</location>
        <topology evidence="1">Multi-pass membrane protein</topology>
    </subcellularLocation>
</comment>
<evidence type="ECO:0000256" key="7">
    <source>
        <dbReference type="ARBA" id="ARBA00023136"/>
    </source>
</evidence>
<comment type="similarity">
    <text evidence="2 8">Belongs to the major facilitator superfamily. Sugar transporter (TC 2.A.1.1) family.</text>
</comment>
<keyword evidence="7 10" id="KW-0472">Membrane</keyword>
<evidence type="ECO:0000256" key="5">
    <source>
        <dbReference type="ARBA" id="ARBA00022692"/>
    </source>
</evidence>
<reference evidence="12" key="2">
    <citation type="submission" date="2020-07" db="EMBL/GenBank/DDBJ databases">
        <authorList>
            <person name="Vera ALvarez R."/>
            <person name="Arias-Moreno D.M."/>
            <person name="Jimenez-Jacinto V."/>
            <person name="Jimenez-Bremont J.F."/>
            <person name="Swaminathan K."/>
            <person name="Moose S.P."/>
            <person name="Guerrero-Gonzalez M.L."/>
            <person name="Marino-Ramirez L."/>
            <person name="Landsman D."/>
            <person name="Rodriguez-Kessler M."/>
            <person name="Delgado-Sanchez P."/>
        </authorList>
    </citation>
    <scope>NUCLEOTIDE SEQUENCE</scope>
    <source>
        <tissue evidence="12">Cladode</tissue>
    </source>
</reference>
<dbReference type="AlphaFoldDB" id="A0A7C9E9C0"/>
<keyword evidence="6 10" id="KW-1133">Transmembrane helix</keyword>
<dbReference type="FunFam" id="1.20.1250.20:FF:000043">
    <property type="entry name" value="sugar transporter ERD6-like 6"/>
    <property type="match status" value="1"/>
</dbReference>
<reference evidence="12" key="1">
    <citation type="journal article" date="2013" name="J. Plant Res.">
        <title>Effect of fungi and light on seed germination of three Opuntia species from semiarid lands of central Mexico.</title>
        <authorList>
            <person name="Delgado-Sanchez P."/>
            <person name="Jimenez-Bremont J.F."/>
            <person name="Guerrero-Gonzalez Mde L."/>
            <person name="Flores J."/>
        </authorList>
    </citation>
    <scope>NUCLEOTIDE SEQUENCE</scope>
    <source>
        <tissue evidence="12">Cladode</tissue>
    </source>
</reference>
<dbReference type="InterPro" id="IPR020846">
    <property type="entry name" value="MFS_dom"/>
</dbReference>
<evidence type="ECO:0000256" key="10">
    <source>
        <dbReference type="SAM" id="Phobius"/>
    </source>
</evidence>
<feature type="transmembrane region" description="Helical" evidence="10">
    <location>
        <begin position="316"/>
        <end position="336"/>
    </location>
</feature>
<dbReference type="PROSITE" id="PS00216">
    <property type="entry name" value="SUGAR_TRANSPORT_1"/>
    <property type="match status" value="1"/>
</dbReference>
<dbReference type="CDD" id="cd17358">
    <property type="entry name" value="MFS_GLUT6_8_Class3_like"/>
    <property type="match status" value="1"/>
</dbReference>
<organism evidence="12">
    <name type="scientific">Opuntia streptacantha</name>
    <name type="common">Prickly pear cactus</name>
    <name type="synonym">Opuntia cardona</name>
    <dbReference type="NCBI Taxonomy" id="393608"/>
    <lineage>
        <taxon>Eukaryota</taxon>
        <taxon>Viridiplantae</taxon>
        <taxon>Streptophyta</taxon>
        <taxon>Embryophyta</taxon>
        <taxon>Tracheophyta</taxon>
        <taxon>Spermatophyta</taxon>
        <taxon>Magnoliopsida</taxon>
        <taxon>eudicotyledons</taxon>
        <taxon>Gunneridae</taxon>
        <taxon>Pentapetalae</taxon>
        <taxon>Caryophyllales</taxon>
        <taxon>Cactineae</taxon>
        <taxon>Cactaceae</taxon>
        <taxon>Opuntioideae</taxon>
        <taxon>Opuntia</taxon>
    </lineage>
</organism>
<dbReference type="EMBL" id="GISG01204419">
    <property type="protein sequence ID" value="MBA4659582.1"/>
    <property type="molecule type" value="Transcribed_RNA"/>
</dbReference>
<feature type="transmembrane region" description="Helical" evidence="10">
    <location>
        <begin position="444"/>
        <end position="462"/>
    </location>
</feature>
<dbReference type="PRINTS" id="PR00171">
    <property type="entry name" value="SUGRTRNSPORT"/>
</dbReference>
<dbReference type="PANTHER" id="PTHR48021">
    <property type="match status" value="1"/>
</dbReference>
<evidence type="ECO:0000256" key="3">
    <source>
        <dbReference type="ARBA" id="ARBA00022448"/>
    </source>
</evidence>
<name>A0A7C9E9C0_OPUST</name>
<dbReference type="Gene3D" id="1.20.1250.20">
    <property type="entry name" value="MFS general substrate transporter like domains"/>
    <property type="match status" value="1"/>
</dbReference>
<dbReference type="GO" id="GO:0051119">
    <property type="term" value="F:sugar transmembrane transporter activity"/>
    <property type="evidence" value="ECO:0007669"/>
    <property type="project" value="InterPro"/>
</dbReference>
<dbReference type="SUPFAM" id="SSF103473">
    <property type="entry name" value="MFS general substrate transporter"/>
    <property type="match status" value="1"/>
</dbReference>
<dbReference type="PANTHER" id="PTHR48021:SF13">
    <property type="entry name" value="SUGAR TRANSPORTER ERD6-LIKE 7"/>
    <property type="match status" value="1"/>
</dbReference>
<dbReference type="InterPro" id="IPR036259">
    <property type="entry name" value="MFS_trans_sf"/>
</dbReference>
<evidence type="ECO:0000259" key="11">
    <source>
        <dbReference type="PROSITE" id="PS50850"/>
    </source>
</evidence>
<feature type="transmembrane region" description="Helical" evidence="10">
    <location>
        <begin position="144"/>
        <end position="161"/>
    </location>
</feature>
<dbReference type="InterPro" id="IPR044775">
    <property type="entry name" value="MFS_ERD6/Tret1-like"/>
</dbReference>
<feature type="transmembrane region" description="Helical" evidence="10">
    <location>
        <begin position="198"/>
        <end position="217"/>
    </location>
</feature>
<dbReference type="InterPro" id="IPR005828">
    <property type="entry name" value="MFS_sugar_transport-like"/>
</dbReference>
<protein>
    <recommendedName>
        <fullName evidence="11">Major facilitator superfamily (MFS) profile domain-containing protein</fullName>
    </recommendedName>
</protein>
<feature type="transmembrane region" description="Helical" evidence="10">
    <location>
        <begin position="115"/>
        <end position="132"/>
    </location>
</feature>
<dbReference type="EMBL" id="GISG01204421">
    <property type="protein sequence ID" value="MBA4659583.1"/>
    <property type="molecule type" value="Transcribed_RNA"/>
</dbReference>
<dbReference type="NCBIfam" id="TIGR00879">
    <property type="entry name" value="SP"/>
    <property type="match status" value="1"/>
</dbReference>
<keyword evidence="3 8" id="KW-0813">Transport</keyword>
<feature type="transmembrane region" description="Helical" evidence="10">
    <location>
        <begin position="376"/>
        <end position="400"/>
    </location>
</feature>
<feature type="transmembrane region" description="Helical" evidence="10">
    <location>
        <begin position="412"/>
        <end position="432"/>
    </location>
</feature>
<proteinExistence type="inferred from homology"/>
<dbReference type="EMBL" id="GISG01204424">
    <property type="protein sequence ID" value="MBA4659586.1"/>
    <property type="molecule type" value="Transcribed_RNA"/>
</dbReference>
<feature type="transmembrane region" description="Helical" evidence="10">
    <location>
        <begin position="280"/>
        <end position="304"/>
    </location>
</feature>
<dbReference type="GO" id="GO:0016020">
    <property type="term" value="C:membrane"/>
    <property type="evidence" value="ECO:0007669"/>
    <property type="project" value="UniProtKB-SubCell"/>
</dbReference>
<dbReference type="Pfam" id="PF00083">
    <property type="entry name" value="Sugar_tr"/>
    <property type="match status" value="1"/>
</dbReference>
<evidence type="ECO:0000313" key="12">
    <source>
        <dbReference type="EMBL" id="MBA4659583.1"/>
    </source>
</evidence>